<keyword evidence="1 3" id="KW-0732">Signal</keyword>
<dbReference type="AlphaFoldDB" id="A0A841HQQ2"/>
<dbReference type="Gene3D" id="2.60.450.10">
    <property type="entry name" value="Lipopolysaccharide (LPS) transport protein A like domain"/>
    <property type="match status" value="2"/>
</dbReference>
<evidence type="ECO:0000256" key="1">
    <source>
        <dbReference type="ARBA" id="ARBA00022729"/>
    </source>
</evidence>
<evidence type="ECO:0000313" key="6">
    <source>
        <dbReference type="Proteomes" id="UP000588068"/>
    </source>
</evidence>
<dbReference type="RefSeq" id="WP_184335080.1">
    <property type="nucleotide sequence ID" value="NZ_JACHHZ010000006.1"/>
</dbReference>
<sequence length="222" mass="23680">MAAPTRADGYAALVMGILLPPSLPVHAATPSTEGINISADLQDSNLRDDVHVLTGNVRITQADMSMEAEKATVNGLQTDRSRWTFERGVHIRSNKADLRADTADALFASGRVSEATVKGAPAQFEQLDATADKKVSGRAKVIEYDFGKGTVKMTQDVWFSYGGNEFRGDTVVYNLNDERVVVNPGATRGNGGRVNITIKPGSVPALPGSQNKPPPEKDGTAE</sequence>
<evidence type="ECO:0000256" key="3">
    <source>
        <dbReference type="SAM" id="SignalP"/>
    </source>
</evidence>
<dbReference type="GO" id="GO:0009279">
    <property type="term" value="C:cell outer membrane"/>
    <property type="evidence" value="ECO:0007669"/>
    <property type="project" value="TreeGrafter"/>
</dbReference>
<comment type="caution">
    <text evidence="5">The sequence shown here is derived from an EMBL/GenBank/DDBJ whole genome shotgun (WGS) entry which is preliminary data.</text>
</comment>
<feature type="chain" id="PRO_5032528498" evidence="3">
    <location>
        <begin position="28"/>
        <end position="222"/>
    </location>
</feature>
<feature type="region of interest" description="Disordered" evidence="2">
    <location>
        <begin position="192"/>
        <end position="222"/>
    </location>
</feature>
<proteinExistence type="predicted"/>
<dbReference type="GO" id="GO:0015920">
    <property type="term" value="P:lipopolysaccharide transport"/>
    <property type="evidence" value="ECO:0007669"/>
    <property type="project" value="TreeGrafter"/>
</dbReference>
<feature type="domain" description="Organic solvent tolerance-like N-terminal" evidence="4">
    <location>
        <begin position="36"/>
        <end position="178"/>
    </location>
</feature>
<dbReference type="Pfam" id="PF03968">
    <property type="entry name" value="LptD_N"/>
    <property type="match status" value="1"/>
</dbReference>
<keyword evidence="6" id="KW-1185">Reference proteome</keyword>
<dbReference type="PANTHER" id="PTHR36504:SF1">
    <property type="entry name" value="LIPOPOLYSACCHARIDE EXPORT SYSTEM PROTEIN LPTA"/>
    <property type="match status" value="1"/>
</dbReference>
<name>A0A841HQQ2_9GAMM</name>
<organism evidence="5 6">
    <name type="scientific">Povalibacter uvarum</name>
    <dbReference type="NCBI Taxonomy" id="732238"/>
    <lineage>
        <taxon>Bacteria</taxon>
        <taxon>Pseudomonadati</taxon>
        <taxon>Pseudomonadota</taxon>
        <taxon>Gammaproteobacteria</taxon>
        <taxon>Steroidobacterales</taxon>
        <taxon>Steroidobacteraceae</taxon>
        <taxon>Povalibacter</taxon>
    </lineage>
</organism>
<gene>
    <name evidence="5" type="ORF">HNQ60_004572</name>
</gene>
<dbReference type="EMBL" id="JACHHZ010000006">
    <property type="protein sequence ID" value="MBB6095681.1"/>
    <property type="molecule type" value="Genomic_DNA"/>
</dbReference>
<protein>
    <submittedName>
        <fullName evidence="5">Lipopolysaccharide transport protein LptA</fullName>
    </submittedName>
</protein>
<reference evidence="5 6" key="1">
    <citation type="submission" date="2020-08" db="EMBL/GenBank/DDBJ databases">
        <title>Genomic Encyclopedia of Type Strains, Phase IV (KMG-IV): sequencing the most valuable type-strain genomes for metagenomic binning, comparative biology and taxonomic classification.</title>
        <authorList>
            <person name="Goeker M."/>
        </authorList>
    </citation>
    <scope>NUCLEOTIDE SEQUENCE [LARGE SCALE GENOMIC DNA]</scope>
    <source>
        <strain evidence="5 6">DSM 26723</strain>
    </source>
</reference>
<evidence type="ECO:0000313" key="5">
    <source>
        <dbReference type="EMBL" id="MBB6095681.1"/>
    </source>
</evidence>
<dbReference type="GO" id="GO:0017089">
    <property type="term" value="F:glycolipid transfer activity"/>
    <property type="evidence" value="ECO:0007669"/>
    <property type="project" value="TreeGrafter"/>
</dbReference>
<evidence type="ECO:0000256" key="2">
    <source>
        <dbReference type="SAM" id="MobiDB-lite"/>
    </source>
</evidence>
<dbReference type="Proteomes" id="UP000588068">
    <property type="component" value="Unassembled WGS sequence"/>
</dbReference>
<dbReference type="InterPro" id="IPR005653">
    <property type="entry name" value="OstA-like_N"/>
</dbReference>
<feature type="signal peptide" evidence="3">
    <location>
        <begin position="1"/>
        <end position="27"/>
    </location>
</feature>
<accession>A0A841HQQ2</accession>
<evidence type="ECO:0000259" key="4">
    <source>
        <dbReference type="Pfam" id="PF03968"/>
    </source>
</evidence>
<dbReference type="GO" id="GO:0030288">
    <property type="term" value="C:outer membrane-bounded periplasmic space"/>
    <property type="evidence" value="ECO:0007669"/>
    <property type="project" value="TreeGrafter"/>
</dbReference>
<dbReference type="InterPro" id="IPR052037">
    <property type="entry name" value="LPS_export_LptA"/>
</dbReference>
<dbReference type="PANTHER" id="PTHR36504">
    <property type="entry name" value="LIPOPOLYSACCHARIDE EXPORT SYSTEM PROTEIN LPTA"/>
    <property type="match status" value="1"/>
</dbReference>